<reference evidence="1 2" key="1">
    <citation type="submission" date="2015-05" db="EMBL/GenBank/DDBJ databases">
        <authorList>
            <person name="Wang D.B."/>
            <person name="Wang M."/>
        </authorList>
    </citation>
    <scope>NUCLEOTIDE SEQUENCE [LARGE SCALE GENOMIC DNA]</scope>
</reference>
<name>A0A0H4INB4_9CAUD</name>
<keyword evidence="2" id="KW-1185">Reference proteome</keyword>
<evidence type="ECO:0000313" key="2">
    <source>
        <dbReference type="Proteomes" id="UP000202763"/>
    </source>
</evidence>
<evidence type="ECO:0000313" key="1">
    <source>
        <dbReference type="EMBL" id="AKO61064.1"/>
    </source>
</evidence>
<protein>
    <submittedName>
        <fullName evidence="1">Uncharacterized protein</fullName>
    </submittedName>
</protein>
<organism evidence="1 2">
    <name type="scientific">Pseudoalteromonas phage H101</name>
    <dbReference type="NCBI Taxonomy" id="1654919"/>
    <lineage>
        <taxon>Viruses</taxon>
        <taxon>Duplodnaviria</taxon>
        <taxon>Heunggongvirae</taxon>
        <taxon>Uroviricota</taxon>
        <taxon>Caudoviricetes</taxon>
        <taxon>Shandongvirus</taxon>
        <taxon>Shandongvirus H101</taxon>
    </lineage>
</organism>
<proteinExistence type="predicted"/>
<dbReference type="EMBL" id="KR534323">
    <property type="protein sequence ID" value="AKO61064.1"/>
    <property type="molecule type" value="Genomic_DNA"/>
</dbReference>
<accession>A0A0H4INB4</accession>
<dbReference type="KEGG" id="vg:26796658"/>
<dbReference type="GeneID" id="26796658"/>
<sequence>MSFEFMVSVKLPLEDGVILVEESDCITGLSISYKEEGYKVELHALSKSQWEKLKRAGDYVFGEIGGD</sequence>
<dbReference type="Proteomes" id="UP000202763">
    <property type="component" value="Segment"/>
</dbReference>
<dbReference type="RefSeq" id="YP_009225597.1">
    <property type="nucleotide sequence ID" value="NC_029094.1"/>
</dbReference>